<geneLocation type="plasmid" evidence="4 5">
    <name>pSMR1-1</name>
</geneLocation>
<dbReference type="PROSITE" id="PS50110">
    <property type="entry name" value="RESPONSE_REGULATORY"/>
    <property type="match status" value="1"/>
</dbReference>
<proteinExistence type="predicted"/>
<dbReference type="GO" id="GO:0000160">
    <property type="term" value="P:phosphorelay signal transduction system"/>
    <property type="evidence" value="ECO:0007669"/>
    <property type="project" value="InterPro"/>
</dbReference>
<feature type="domain" description="Response regulatory" evidence="3">
    <location>
        <begin position="2"/>
        <end position="121"/>
    </location>
</feature>
<dbReference type="SMART" id="SM00448">
    <property type="entry name" value="REC"/>
    <property type="match status" value="1"/>
</dbReference>
<dbReference type="PANTHER" id="PTHR44591">
    <property type="entry name" value="STRESS RESPONSE REGULATOR PROTEIN 1"/>
    <property type="match status" value="1"/>
</dbReference>
<dbReference type="InterPro" id="IPR050595">
    <property type="entry name" value="Bact_response_regulator"/>
</dbReference>
<dbReference type="Proteomes" id="UP000199754">
    <property type="component" value="Plasmid pSMR1-1"/>
</dbReference>
<dbReference type="InterPro" id="IPR011006">
    <property type="entry name" value="CheY-like_superfamily"/>
</dbReference>
<dbReference type="Gene3D" id="3.30.70.270">
    <property type="match status" value="1"/>
</dbReference>
<organism evidence="4 5">
    <name type="scientific">Pseudosulfitobacter pseudonitzschiae</name>
    <dbReference type="NCBI Taxonomy" id="1402135"/>
    <lineage>
        <taxon>Bacteria</taxon>
        <taxon>Pseudomonadati</taxon>
        <taxon>Pseudomonadota</taxon>
        <taxon>Alphaproteobacteria</taxon>
        <taxon>Rhodobacterales</taxon>
        <taxon>Roseobacteraceae</taxon>
        <taxon>Pseudosulfitobacter</taxon>
    </lineage>
</organism>
<dbReference type="KEGG" id="spse:SULPSESMR1_04989"/>
<keyword evidence="5" id="KW-1185">Reference proteome</keyword>
<accession>A0A221K734</accession>
<evidence type="ECO:0000259" key="3">
    <source>
        <dbReference type="PROSITE" id="PS50110"/>
    </source>
</evidence>
<dbReference type="InterPro" id="IPR001789">
    <property type="entry name" value="Sig_transdc_resp-reg_receiver"/>
</dbReference>
<feature type="modified residue" description="4-aspartylphosphate" evidence="2">
    <location>
        <position position="54"/>
    </location>
</feature>
<dbReference type="Gene3D" id="3.40.50.2300">
    <property type="match status" value="1"/>
</dbReference>
<protein>
    <submittedName>
        <fullName evidence="4">Transcriptional regulatory protein SrrA</fullName>
    </submittedName>
</protein>
<evidence type="ECO:0000256" key="2">
    <source>
        <dbReference type="PROSITE-ProRule" id="PRU00169"/>
    </source>
</evidence>
<dbReference type="EMBL" id="CP022416">
    <property type="protein sequence ID" value="ASM74683.1"/>
    <property type="molecule type" value="Genomic_DNA"/>
</dbReference>
<dbReference type="SUPFAM" id="SSF52172">
    <property type="entry name" value="CheY-like"/>
    <property type="match status" value="1"/>
</dbReference>
<keyword evidence="4" id="KW-0614">Plasmid</keyword>
<dbReference type="InterPro" id="IPR043128">
    <property type="entry name" value="Rev_trsase/Diguanyl_cyclase"/>
</dbReference>
<evidence type="ECO:0000256" key="1">
    <source>
        <dbReference type="ARBA" id="ARBA00022553"/>
    </source>
</evidence>
<evidence type="ECO:0000313" key="5">
    <source>
        <dbReference type="Proteomes" id="UP000199754"/>
    </source>
</evidence>
<name>A0A221K734_9RHOB</name>
<dbReference type="RefSeq" id="WP_089422705.1">
    <property type="nucleotide sequence ID" value="NZ_CP022416.1"/>
</dbReference>
<gene>
    <name evidence="4" type="primary">srrA</name>
    <name evidence="4" type="ORF">SULPSESMR1_04989</name>
</gene>
<evidence type="ECO:0000313" key="4">
    <source>
        <dbReference type="EMBL" id="ASM74683.1"/>
    </source>
</evidence>
<reference evidence="4 5" key="1">
    <citation type="submission" date="2017-07" db="EMBL/GenBank/DDBJ databases">
        <title>Genome Sequence of Sulfitobacter pseudonitzschiae Strain SMR1 Isolated from a culture of the Diatom Skeletonema marinoi.</title>
        <authorList>
            <person name="Topel M."/>
            <person name="Pinder M.I.M."/>
            <person name="Johansson O.N."/>
            <person name="Kourtchenko O."/>
            <person name="Godhe A."/>
            <person name="Clarke A.K."/>
        </authorList>
    </citation>
    <scope>NUCLEOTIDE SEQUENCE [LARGE SCALE GENOMIC DNA]</scope>
    <source>
        <strain evidence="4 5">SMR1</strain>
        <plasmid evidence="4 5">pSMR1-1</plasmid>
    </source>
</reference>
<sequence>MKILAVDDNLLTLDLLTTLAGRLGFDDVTTASSGEAAMELVNRDTEPYQCFLMDISMPGMDGIELCGLVRALPAYRKTPIIMLTSMTERDYVDQAFKTGATDYATKPFHITELGARLRMANEINATRVGAPSDALTADSQKEPLSENVQIEGFPGLITYNALGNYLLQLSKAALAGSQVLAVKIDQIERIHMRGSSQEFSYALTEVADAICGAFETKSNMFAYAGNGSFLVVQSKDASVQAIDLELQVQNLLDEKDTEFDNGDPMDLDVSIGNPIVPSINSTLPAWDTFDRAISRAESRMAQKRQHPTCPDVAVQVQSTVQ</sequence>
<dbReference type="AlphaFoldDB" id="A0A221K734"/>
<dbReference type="Pfam" id="PF00072">
    <property type="entry name" value="Response_reg"/>
    <property type="match status" value="1"/>
</dbReference>
<keyword evidence="1 2" id="KW-0597">Phosphoprotein</keyword>
<dbReference type="PANTHER" id="PTHR44591:SF3">
    <property type="entry name" value="RESPONSE REGULATORY DOMAIN-CONTAINING PROTEIN"/>
    <property type="match status" value="1"/>
</dbReference>